<dbReference type="AlphaFoldDB" id="A0A0B7FEA9"/>
<dbReference type="Pfam" id="PF07993">
    <property type="entry name" value="NAD_binding_4"/>
    <property type="match status" value="1"/>
</dbReference>
<sequence>MLHLALFWSHSEEVLKGSRLSPGIEVELCKSWTSPNNDKPQIQKDTANESTTLRRLTQLKEHLPKGTTMSVSVTAKGFQDISSMIQKYDRDWKFEGACSSQLVQKERVVVTGTTGALGSHLLSQLLSNDKIEKVWAMNRRSSKENRERQIASFRDKLLDENLLKDEKLVFVDADLESLKLGLGDDMYNEIRAEATIIIHNAWEVSLSLNLKSFEPNIHGARNLLDLAFCSSAQTGPPRFVFASSITVAGFSRPGSRLNEAPVALEDAANTIGYGQSKLVTEKLLESARRAGLQTCIARIGQLSGDIKSGSWSTTDWVPSLISTSVSLGYLPEAAGVVSWLPLDVAATSIIDTCVARNIDLPLVVHVSHPRPVPWMDILEALSTAIASRTGSNLPIIHFDEWNKALTRTSASLGELKRKRYAMFPITRIKNLVNRAVQVDNELRSAKSTTGAEFSGLVSLDTTVAESLSEALRSTPQLGAEHVDKWVWYWESIGLFKSF</sequence>
<accession>A0A0B7FEA9</accession>
<organism evidence="4 5">
    <name type="scientific">Thanatephorus cucumeris (strain AG1-IB / isolate 7/3/14)</name>
    <name type="common">Lettuce bottom rot fungus</name>
    <name type="synonym">Rhizoctonia solani</name>
    <dbReference type="NCBI Taxonomy" id="1108050"/>
    <lineage>
        <taxon>Eukaryota</taxon>
        <taxon>Fungi</taxon>
        <taxon>Dikarya</taxon>
        <taxon>Basidiomycota</taxon>
        <taxon>Agaricomycotina</taxon>
        <taxon>Agaricomycetes</taxon>
        <taxon>Cantharellales</taxon>
        <taxon>Ceratobasidiaceae</taxon>
        <taxon>Rhizoctonia</taxon>
        <taxon>Rhizoctonia solani AG-1</taxon>
    </lineage>
</organism>
<dbReference type="OrthoDB" id="429813at2759"/>
<evidence type="ECO:0000313" key="5">
    <source>
        <dbReference type="Proteomes" id="UP000059188"/>
    </source>
</evidence>
<keyword evidence="2" id="KW-0597">Phosphoprotein</keyword>
<dbReference type="PANTHER" id="PTHR44845">
    <property type="entry name" value="CARRIER DOMAIN-CONTAINING PROTEIN"/>
    <property type="match status" value="1"/>
</dbReference>
<evidence type="ECO:0000256" key="2">
    <source>
        <dbReference type="ARBA" id="ARBA00022553"/>
    </source>
</evidence>
<feature type="domain" description="Thioester reductase (TE)" evidence="3">
    <location>
        <begin position="110"/>
        <end position="348"/>
    </location>
</feature>
<gene>
    <name evidence="4" type="ORF">RSOLAG1IB_07111</name>
</gene>
<evidence type="ECO:0000259" key="3">
    <source>
        <dbReference type="Pfam" id="PF07993"/>
    </source>
</evidence>
<dbReference type="Proteomes" id="UP000059188">
    <property type="component" value="Unassembled WGS sequence"/>
</dbReference>
<protein>
    <submittedName>
        <fullName evidence="4">Linear gramicidin synthase subunit D</fullName>
    </submittedName>
</protein>
<evidence type="ECO:0000313" key="4">
    <source>
        <dbReference type="EMBL" id="CEL54508.1"/>
    </source>
</evidence>
<dbReference type="STRING" id="1108050.A0A0B7FEA9"/>
<dbReference type="InterPro" id="IPR036291">
    <property type="entry name" value="NAD(P)-bd_dom_sf"/>
</dbReference>
<proteinExistence type="predicted"/>
<keyword evidence="1" id="KW-0596">Phosphopantetheine</keyword>
<dbReference type="Gene3D" id="3.40.50.720">
    <property type="entry name" value="NAD(P)-binding Rossmann-like Domain"/>
    <property type="match status" value="1"/>
</dbReference>
<reference evidence="4 5" key="1">
    <citation type="submission" date="2014-11" db="EMBL/GenBank/DDBJ databases">
        <authorList>
            <person name="Wibberg Daniel"/>
        </authorList>
    </citation>
    <scope>NUCLEOTIDE SEQUENCE [LARGE SCALE GENOMIC DNA]</scope>
    <source>
        <strain evidence="4">Rhizoctonia solani AG1-IB 7/3/14</strain>
    </source>
</reference>
<evidence type="ECO:0000256" key="1">
    <source>
        <dbReference type="ARBA" id="ARBA00022450"/>
    </source>
</evidence>
<dbReference type="EMBL" id="LN679116">
    <property type="protein sequence ID" value="CEL54508.1"/>
    <property type="molecule type" value="Genomic_DNA"/>
</dbReference>
<dbReference type="InterPro" id="IPR013120">
    <property type="entry name" value="FAR_NAD-bd"/>
</dbReference>
<dbReference type="PANTHER" id="PTHR44845:SF1">
    <property type="entry name" value="L-2-AMINOADIPATE REDUCTASE"/>
    <property type="match status" value="1"/>
</dbReference>
<name>A0A0B7FEA9_THACB</name>
<keyword evidence="5" id="KW-1185">Reference proteome</keyword>
<dbReference type="SUPFAM" id="SSF51735">
    <property type="entry name" value="NAD(P)-binding Rossmann-fold domains"/>
    <property type="match status" value="1"/>
</dbReference>